<proteinExistence type="predicted"/>
<dbReference type="Proteomes" id="UP001458880">
    <property type="component" value="Unassembled WGS sequence"/>
</dbReference>
<gene>
    <name evidence="1" type="ORF">QE152_g38822</name>
</gene>
<name>A0AAW1HW69_POPJA</name>
<evidence type="ECO:0000313" key="1">
    <source>
        <dbReference type="EMBL" id="KAK9680782.1"/>
    </source>
</evidence>
<protein>
    <submittedName>
        <fullName evidence="1">Uncharacterized protein</fullName>
    </submittedName>
</protein>
<comment type="caution">
    <text evidence="1">The sequence shown here is derived from an EMBL/GenBank/DDBJ whole genome shotgun (WGS) entry which is preliminary data.</text>
</comment>
<sequence length="71" mass="8537">MFIISCTAFSQVSLKIFVFVEDCEIDGEEKVIAYFSKVLSKPERIRFYNSVSYWKCVVCNYHKWKFYNTTR</sequence>
<dbReference type="AlphaFoldDB" id="A0AAW1HW69"/>
<keyword evidence="2" id="KW-1185">Reference proteome</keyword>
<dbReference type="EMBL" id="JASPKY010000869">
    <property type="protein sequence ID" value="KAK9680782.1"/>
    <property type="molecule type" value="Genomic_DNA"/>
</dbReference>
<reference evidence="1 2" key="1">
    <citation type="journal article" date="2024" name="BMC Genomics">
        <title>De novo assembly and annotation of Popillia japonica's genome with initial clues to its potential as an invasive pest.</title>
        <authorList>
            <person name="Cucini C."/>
            <person name="Boschi S."/>
            <person name="Funari R."/>
            <person name="Cardaioli E."/>
            <person name="Iannotti N."/>
            <person name="Marturano G."/>
            <person name="Paoli F."/>
            <person name="Bruttini M."/>
            <person name="Carapelli A."/>
            <person name="Frati F."/>
            <person name="Nardi F."/>
        </authorList>
    </citation>
    <scope>NUCLEOTIDE SEQUENCE [LARGE SCALE GENOMIC DNA]</scope>
    <source>
        <strain evidence="1">DMR45628</strain>
    </source>
</reference>
<organism evidence="1 2">
    <name type="scientific">Popillia japonica</name>
    <name type="common">Japanese beetle</name>
    <dbReference type="NCBI Taxonomy" id="7064"/>
    <lineage>
        <taxon>Eukaryota</taxon>
        <taxon>Metazoa</taxon>
        <taxon>Ecdysozoa</taxon>
        <taxon>Arthropoda</taxon>
        <taxon>Hexapoda</taxon>
        <taxon>Insecta</taxon>
        <taxon>Pterygota</taxon>
        <taxon>Neoptera</taxon>
        <taxon>Endopterygota</taxon>
        <taxon>Coleoptera</taxon>
        <taxon>Polyphaga</taxon>
        <taxon>Scarabaeiformia</taxon>
        <taxon>Scarabaeidae</taxon>
        <taxon>Rutelinae</taxon>
        <taxon>Popillia</taxon>
    </lineage>
</organism>
<evidence type="ECO:0000313" key="2">
    <source>
        <dbReference type="Proteomes" id="UP001458880"/>
    </source>
</evidence>
<accession>A0AAW1HW69</accession>